<name>A0A6J5L532_9CAUD</name>
<protein>
    <submittedName>
        <fullName evidence="1">Uncharacterized protein</fullName>
    </submittedName>
</protein>
<sequence length="170" mass="19842">MDVYKAIQLKALANVMLDESDVEYRIRYISRWYSKTFHTPLSEVDDIPFVVLLQAFFEEKYENESEAELELLRNALIESDEERKVREAKEAEMAFDDIQFAQEFAKAEQARIKKKELAATPERGAEIALVPKKEAIRETEPLIKMDFSDMDSFEKEYGEFGAMDQPKKAR</sequence>
<accession>A0A6J5L532</accession>
<gene>
    <name evidence="1" type="ORF">UFOVP75_54</name>
</gene>
<evidence type="ECO:0000313" key="1">
    <source>
        <dbReference type="EMBL" id="CAB4127019.1"/>
    </source>
</evidence>
<proteinExistence type="predicted"/>
<organism evidence="1">
    <name type="scientific">uncultured Caudovirales phage</name>
    <dbReference type="NCBI Taxonomy" id="2100421"/>
    <lineage>
        <taxon>Viruses</taxon>
        <taxon>Duplodnaviria</taxon>
        <taxon>Heunggongvirae</taxon>
        <taxon>Uroviricota</taxon>
        <taxon>Caudoviricetes</taxon>
        <taxon>Peduoviridae</taxon>
        <taxon>Maltschvirus</taxon>
        <taxon>Maltschvirus maltsch</taxon>
    </lineage>
</organism>
<reference evidence="1" key="1">
    <citation type="submission" date="2020-04" db="EMBL/GenBank/DDBJ databases">
        <authorList>
            <person name="Chiriac C."/>
            <person name="Salcher M."/>
            <person name="Ghai R."/>
            <person name="Kavagutti S V."/>
        </authorList>
    </citation>
    <scope>NUCLEOTIDE SEQUENCE</scope>
</reference>
<dbReference type="EMBL" id="LR796209">
    <property type="protein sequence ID" value="CAB4127019.1"/>
    <property type="molecule type" value="Genomic_DNA"/>
</dbReference>